<name>A0ACC3YPZ4_COLTU</name>
<comment type="caution">
    <text evidence="1">The sequence shown here is derived from an EMBL/GenBank/DDBJ whole genome shotgun (WGS) entry which is preliminary data.</text>
</comment>
<organism evidence="1 2">
    <name type="scientific">Colletotrichum truncatum</name>
    <name type="common">Anthracnose fungus</name>
    <name type="synonym">Colletotrichum capsici</name>
    <dbReference type="NCBI Taxonomy" id="5467"/>
    <lineage>
        <taxon>Eukaryota</taxon>
        <taxon>Fungi</taxon>
        <taxon>Dikarya</taxon>
        <taxon>Ascomycota</taxon>
        <taxon>Pezizomycotina</taxon>
        <taxon>Sordariomycetes</taxon>
        <taxon>Hypocreomycetidae</taxon>
        <taxon>Glomerellales</taxon>
        <taxon>Glomerellaceae</taxon>
        <taxon>Colletotrichum</taxon>
        <taxon>Colletotrichum truncatum species complex</taxon>
    </lineage>
</organism>
<proteinExistence type="predicted"/>
<dbReference type="EMBL" id="VUJX02000007">
    <property type="protein sequence ID" value="KAL0933988.1"/>
    <property type="molecule type" value="Genomic_DNA"/>
</dbReference>
<dbReference type="Proteomes" id="UP000805649">
    <property type="component" value="Unassembled WGS sequence"/>
</dbReference>
<sequence>MARLSLIPLLALLTLAVALSVEPNSLRANAQLNPIAVDTATPRLTWRLTSSKRSDNQTAYQIHASSTSSFTSTLWDTGKVSSADPWANYAGDALSSRSAVFWRVKVWDAAGAESSWSSTGTFEVSLLDRQDWGDAEWITNKAFATGTTSLPRFARPFTVTCPVTQARLYILGLGLHYPLLNGVKVGDDVLSPAYATLNKTMPYSTYDVLDGLRLGRNVLAVELGKGIYDNTAPLLGRYTKFKQAARELMLLAQLEYTCEDGTVEKVATDSSWVTTVDGPWIEAHWYGGEEYDARKEVDGWAGVCHNRSSWVNASVTTPPAGKLVSPRSPPLKVTETIVAKSVRKVRALFFF</sequence>
<evidence type="ECO:0000313" key="2">
    <source>
        <dbReference type="Proteomes" id="UP000805649"/>
    </source>
</evidence>
<evidence type="ECO:0000313" key="1">
    <source>
        <dbReference type="EMBL" id="KAL0933988.1"/>
    </source>
</evidence>
<accession>A0ACC3YPZ4</accession>
<protein>
    <submittedName>
        <fullName evidence="1">Alpha-l-rhamnosidase</fullName>
    </submittedName>
</protein>
<gene>
    <name evidence="1" type="ORF">CTRU02_210787</name>
</gene>
<reference evidence="1 2" key="1">
    <citation type="journal article" date="2020" name="Phytopathology">
        <title>Genome Sequence Resources of Colletotrichum truncatum, C. plurivorum, C. musicola, and C. sojae: Four Species Pathogenic to Soybean (Glycine max).</title>
        <authorList>
            <person name="Rogerio F."/>
            <person name="Boufleur T.R."/>
            <person name="Ciampi-Guillardi M."/>
            <person name="Sukno S.A."/>
            <person name="Thon M.R."/>
            <person name="Massola Junior N.S."/>
            <person name="Baroncelli R."/>
        </authorList>
    </citation>
    <scope>NUCLEOTIDE SEQUENCE [LARGE SCALE GENOMIC DNA]</scope>
    <source>
        <strain evidence="1 2">CMES1059</strain>
    </source>
</reference>
<keyword evidence="2" id="KW-1185">Reference proteome</keyword>